<evidence type="ECO:0000256" key="1">
    <source>
        <dbReference type="ARBA" id="ARBA00004651"/>
    </source>
</evidence>
<keyword evidence="4 6" id="KW-1133">Transmembrane helix</keyword>
<evidence type="ECO:0000256" key="3">
    <source>
        <dbReference type="ARBA" id="ARBA00022692"/>
    </source>
</evidence>
<dbReference type="PANTHER" id="PTHR42770">
    <property type="entry name" value="AMINO ACID TRANSPORTER-RELATED"/>
    <property type="match status" value="1"/>
</dbReference>
<dbReference type="EMBL" id="VZUS01000001">
    <property type="protein sequence ID" value="KAB1187847.1"/>
    <property type="molecule type" value="Genomic_DNA"/>
</dbReference>
<feature type="domain" description="UspA" evidence="7">
    <location>
        <begin position="471"/>
        <end position="602"/>
    </location>
</feature>
<dbReference type="GO" id="GO:0022857">
    <property type="term" value="F:transmembrane transporter activity"/>
    <property type="evidence" value="ECO:0007669"/>
    <property type="project" value="InterPro"/>
</dbReference>
<feature type="transmembrane region" description="Helical" evidence="6">
    <location>
        <begin position="42"/>
        <end position="61"/>
    </location>
</feature>
<feature type="transmembrane region" description="Helical" evidence="6">
    <location>
        <begin position="333"/>
        <end position="352"/>
    </location>
</feature>
<evidence type="ECO:0000259" key="7">
    <source>
        <dbReference type="Pfam" id="PF00582"/>
    </source>
</evidence>
<dbReference type="InterPro" id="IPR002293">
    <property type="entry name" value="AA/rel_permease1"/>
</dbReference>
<dbReference type="Gene3D" id="3.40.50.12370">
    <property type="match status" value="1"/>
</dbReference>
<feature type="transmembrane region" description="Helical" evidence="6">
    <location>
        <begin position="82"/>
        <end position="104"/>
    </location>
</feature>
<dbReference type="RefSeq" id="WP_151136899.1">
    <property type="nucleotide sequence ID" value="NZ_VZUS01000001.1"/>
</dbReference>
<feature type="transmembrane region" description="Helical" evidence="6">
    <location>
        <begin position="413"/>
        <end position="431"/>
    </location>
</feature>
<evidence type="ECO:0000256" key="5">
    <source>
        <dbReference type="ARBA" id="ARBA00023136"/>
    </source>
</evidence>
<feature type="domain" description="UspA" evidence="7">
    <location>
        <begin position="613"/>
        <end position="724"/>
    </location>
</feature>
<evidence type="ECO:0000256" key="4">
    <source>
        <dbReference type="ARBA" id="ARBA00022989"/>
    </source>
</evidence>
<dbReference type="PANTHER" id="PTHR42770:SF11">
    <property type="entry name" value="INNER MEMBRANE TRANSPORT PROTEIN YBAT"/>
    <property type="match status" value="1"/>
</dbReference>
<accession>A0A643JZR0</accession>
<feature type="transmembrane region" description="Helical" evidence="6">
    <location>
        <begin position="161"/>
        <end position="178"/>
    </location>
</feature>
<dbReference type="CDD" id="cd00293">
    <property type="entry name" value="USP-like"/>
    <property type="match status" value="2"/>
</dbReference>
<sequence>MTDEELAKDLGPLAALTIGIGTMIGAGIFVLPGAAVQLAGPLAAAAFVLGGAIALLTAASASELGTAMPKSGGAYYYINHALGPLFGSVAGWGNWMGLAFASAFYMTGFGQYVATFLTVPSLSIAGVTISGVKLVALAGGLLFVFINYVGAKETGKLQNGIVLILLAILAVFTLFGLLNADIAKLRPFVPPDKGVSPLLPVTGLIFVSYLGFVQITSVAEEIKDPGKNLPRAVLGSVLIVTAVYALVLVTVLAAVDNSVVAGNETAVVDVARILIGPLGAAAMLFGGLLATASSANASILASSRINFAMGRDRIVSEELNEIHPRFGTPYRSIAITGGFILLFILLADVGTLANAGSVLHLIIYGLLNVSLVVMRVADPDDYQPDYRVPLYPFTPILGAITSFALIAFFADTIVLLAVGFVVFAMLWYAVYARGQATKQGILGKYVLQRSEDLPPAAVSATTSVQPDGGYRVMVPLANPASERDLVTLGGSVAKANNGTLVGVHIVQVPDQTALDSARREYDFAEADELLEQARLDADELDIDIETHTILSHRSFEEVFDAAEMYNADLVVMGWGPDSHGAPGRAESAIEEMTNTLPYDVLVMKDRGFDPSSVLVPTAGGPDSDLSASIATVLKEFYGAEVTLLHVADDQREGEAFLSEWAEERGLGDATLEVETGDVERAIESHARDKSLLVIGATERGLLSRLVRGTLVLDVVDDVDCSVLLAERSRKRSIRQRLFG</sequence>
<protein>
    <submittedName>
        <fullName evidence="8">Amino acid permease</fullName>
    </submittedName>
</protein>
<dbReference type="InterPro" id="IPR050367">
    <property type="entry name" value="APC_superfamily"/>
</dbReference>
<feature type="transmembrane region" description="Helical" evidence="6">
    <location>
        <begin position="389"/>
        <end position="407"/>
    </location>
</feature>
<keyword evidence="5 6" id="KW-0472">Membrane</keyword>
<evidence type="ECO:0000256" key="6">
    <source>
        <dbReference type="SAM" id="Phobius"/>
    </source>
</evidence>
<gene>
    <name evidence="8" type="ORF">Hfx1149_07295</name>
</gene>
<reference evidence="8" key="1">
    <citation type="submission" date="2019-09" db="EMBL/GenBank/DDBJ databases">
        <title>Genomic analysis of Haloferax sp. CBA1149.</title>
        <authorList>
            <person name="Roh S.W."/>
        </authorList>
    </citation>
    <scope>NUCLEOTIDE SEQUENCE</scope>
    <source>
        <strain evidence="8">CBA1149</strain>
    </source>
</reference>
<dbReference type="Pfam" id="PF00582">
    <property type="entry name" value="Usp"/>
    <property type="match status" value="2"/>
</dbReference>
<proteinExistence type="predicted"/>
<dbReference type="GO" id="GO:0005886">
    <property type="term" value="C:plasma membrane"/>
    <property type="evidence" value="ECO:0007669"/>
    <property type="project" value="UniProtKB-SubCell"/>
</dbReference>
<comment type="caution">
    <text evidence="8">The sequence shown here is derived from an EMBL/GenBank/DDBJ whole genome shotgun (WGS) entry which is preliminary data.</text>
</comment>
<keyword evidence="3 6" id="KW-0812">Transmembrane</keyword>
<feature type="transmembrane region" description="Helical" evidence="6">
    <location>
        <begin position="232"/>
        <end position="255"/>
    </location>
</feature>
<feature type="transmembrane region" description="Helical" evidence="6">
    <location>
        <begin position="124"/>
        <end position="149"/>
    </location>
</feature>
<dbReference type="InterPro" id="IPR006016">
    <property type="entry name" value="UspA"/>
</dbReference>
<feature type="transmembrane region" description="Helical" evidence="6">
    <location>
        <begin position="275"/>
        <end position="301"/>
    </location>
</feature>
<evidence type="ECO:0000256" key="2">
    <source>
        <dbReference type="ARBA" id="ARBA00022475"/>
    </source>
</evidence>
<keyword evidence="2" id="KW-1003">Cell membrane</keyword>
<feature type="transmembrane region" description="Helical" evidence="6">
    <location>
        <begin position="198"/>
        <end position="220"/>
    </location>
</feature>
<dbReference type="SUPFAM" id="SSF52402">
    <property type="entry name" value="Adenine nucleotide alpha hydrolases-like"/>
    <property type="match status" value="2"/>
</dbReference>
<evidence type="ECO:0000313" key="8">
    <source>
        <dbReference type="EMBL" id="KAB1187847.1"/>
    </source>
</evidence>
<dbReference type="Gene3D" id="1.20.1740.10">
    <property type="entry name" value="Amino acid/polyamine transporter I"/>
    <property type="match status" value="1"/>
</dbReference>
<name>A0A643JZR0_9EURY</name>
<feature type="transmembrane region" description="Helical" evidence="6">
    <location>
        <begin position="358"/>
        <end position="377"/>
    </location>
</feature>
<comment type="subcellular location">
    <subcellularLocation>
        <location evidence="1">Cell membrane</location>
        <topology evidence="1">Multi-pass membrane protein</topology>
    </subcellularLocation>
</comment>
<dbReference type="AlphaFoldDB" id="A0A643JZR0"/>
<dbReference type="Pfam" id="PF13520">
    <property type="entry name" value="AA_permease_2"/>
    <property type="match status" value="1"/>
</dbReference>
<organism evidence="8">
    <name type="scientific">Haloferax sp. CBA1149</name>
    <dbReference type="NCBI Taxonomy" id="2650753"/>
    <lineage>
        <taxon>Archaea</taxon>
        <taxon>Methanobacteriati</taxon>
        <taxon>Methanobacteriota</taxon>
        <taxon>Stenosarchaea group</taxon>
        <taxon>Halobacteria</taxon>
        <taxon>Halobacteriales</taxon>
        <taxon>Haloferacaceae</taxon>
        <taxon>Haloferax</taxon>
    </lineage>
</organism>
<feature type="transmembrane region" description="Helical" evidence="6">
    <location>
        <begin position="12"/>
        <end position="36"/>
    </location>
</feature>